<evidence type="ECO:0000313" key="2">
    <source>
        <dbReference type="EMBL" id="BAK86038.1"/>
    </source>
</evidence>
<feature type="transmembrane region" description="Helical" evidence="1">
    <location>
        <begin position="118"/>
        <end position="139"/>
    </location>
</feature>
<organism evidence="2 3">
    <name type="scientific">Komagataeibacter medellinensis (strain NBRC 3288 / BCRC 11682 / LMG 1693 / Kondo 51)</name>
    <name type="common">Gluconacetobacter medellinensis</name>
    <dbReference type="NCBI Taxonomy" id="634177"/>
    <lineage>
        <taxon>Bacteria</taxon>
        <taxon>Pseudomonadati</taxon>
        <taxon>Pseudomonadota</taxon>
        <taxon>Alphaproteobacteria</taxon>
        <taxon>Acetobacterales</taxon>
        <taxon>Acetobacteraceae</taxon>
        <taxon>Komagataeibacter</taxon>
    </lineage>
</organism>
<geneLocation type="plasmid" evidence="2 3">
    <name>pGXY010</name>
</geneLocation>
<dbReference type="HOGENOM" id="CLU_1684260_0_0_5"/>
<dbReference type="KEGG" id="gxy:GLX_28840"/>
<feature type="transmembrane region" description="Helical" evidence="1">
    <location>
        <begin position="38"/>
        <end position="57"/>
    </location>
</feature>
<feature type="transmembrane region" description="Helical" evidence="1">
    <location>
        <begin position="84"/>
        <end position="106"/>
    </location>
</feature>
<name>G2I7Z5_KOMMN</name>
<proteinExistence type="predicted"/>
<dbReference type="EMBL" id="AP012160">
    <property type="protein sequence ID" value="BAK86038.1"/>
    <property type="molecule type" value="Genomic_DNA"/>
</dbReference>
<keyword evidence="2" id="KW-0614">Plasmid</keyword>
<dbReference type="AlphaFoldDB" id="G2I7Z5"/>
<keyword evidence="1" id="KW-0812">Transmembrane</keyword>
<evidence type="ECO:0000313" key="3">
    <source>
        <dbReference type="Proteomes" id="UP000009044"/>
    </source>
</evidence>
<protein>
    <submittedName>
        <fullName evidence="2">Uncharacterized protein</fullName>
    </submittedName>
</protein>
<sequence length="166" mass="17010">MPPSLTEPLTMNLSRTSTPDAARLTRLVTKRVGYRQRAVTALGTLYVPILIASHALAQSATGSANGIGAQMQATAQEGLTAGGFVAAACMYVAAFICFIGGVWAAWQSRNEQNRSPGKVGMAIAGIVLCGLFATGPQWINKAANTASGGSATVGTQAQAYQFTSGG</sequence>
<dbReference type="PATRIC" id="fig|634177.7.peg.3198"/>
<keyword evidence="1" id="KW-0472">Membrane</keyword>
<gene>
    <name evidence="2" type="ordered locus">GLX_28840</name>
</gene>
<reference evidence="2 3" key="1">
    <citation type="journal article" date="2011" name="J. Bacteriol.">
        <title>Complete genome sequence of NBRC 3288, a unique cellulose-nonproducing strain of Gluconacetobacter xylinus isolated from vinegar.</title>
        <authorList>
            <person name="Ogino H."/>
            <person name="Azuma Y."/>
            <person name="Hosoyama A."/>
            <person name="Nakazawa H."/>
            <person name="Matsutani M."/>
            <person name="Hasegawa A."/>
            <person name="Otsuyama K."/>
            <person name="Matsushita K."/>
            <person name="Fujita N."/>
            <person name="Shirai M."/>
        </authorList>
    </citation>
    <scope>NUCLEOTIDE SEQUENCE [LARGE SCALE GENOMIC DNA]</scope>
    <source>
        <strain evidence="3">NBRC 3288 / BCRC 11682 / LMG 1693</strain>
        <plasmid evidence="2 3">pGXY010</plasmid>
    </source>
</reference>
<evidence type="ECO:0000256" key="1">
    <source>
        <dbReference type="SAM" id="Phobius"/>
    </source>
</evidence>
<dbReference type="Proteomes" id="UP000009044">
    <property type="component" value="Plasmid pGXY010"/>
</dbReference>
<keyword evidence="1" id="KW-1133">Transmembrane helix</keyword>
<accession>G2I7Z5</accession>